<keyword evidence="3" id="KW-0812">Transmembrane</keyword>
<dbReference type="Proteomes" id="UP001219537">
    <property type="component" value="Chromosome 1"/>
</dbReference>
<feature type="domain" description="OmpR/PhoB-type" evidence="4">
    <location>
        <begin position="1"/>
        <end position="92"/>
    </location>
</feature>
<keyword evidence="1 2" id="KW-0238">DNA-binding</keyword>
<feature type="transmembrane region" description="Helical" evidence="3">
    <location>
        <begin position="126"/>
        <end position="143"/>
    </location>
</feature>
<keyword evidence="3" id="KW-1133">Transmembrane helix</keyword>
<dbReference type="AlphaFoldDB" id="A0AAQ3B1Z0"/>
<dbReference type="RefSeq" id="WP_050912752.1">
    <property type="nucleotide sequence ID" value="NZ_CP092682.1"/>
</dbReference>
<dbReference type="SUPFAM" id="SSF46894">
    <property type="entry name" value="C-terminal effector domain of the bipartite response regulators"/>
    <property type="match status" value="1"/>
</dbReference>
<proteinExistence type="predicted"/>
<evidence type="ECO:0000256" key="1">
    <source>
        <dbReference type="ARBA" id="ARBA00023125"/>
    </source>
</evidence>
<evidence type="ECO:0000313" key="6">
    <source>
        <dbReference type="Proteomes" id="UP001219537"/>
    </source>
</evidence>
<evidence type="ECO:0000259" key="4">
    <source>
        <dbReference type="PROSITE" id="PS51755"/>
    </source>
</evidence>
<organism evidence="5 6">
    <name type="scientific">Vibrio campbellii</name>
    <dbReference type="NCBI Taxonomy" id="680"/>
    <lineage>
        <taxon>Bacteria</taxon>
        <taxon>Pseudomonadati</taxon>
        <taxon>Pseudomonadota</taxon>
        <taxon>Gammaproteobacteria</taxon>
        <taxon>Vibrionales</taxon>
        <taxon>Vibrionaceae</taxon>
        <taxon>Vibrio</taxon>
    </lineage>
</organism>
<keyword evidence="3" id="KW-0472">Membrane</keyword>
<dbReference type="GO" id="GO:0003677">
    <property type="term" value="F:DNA binding"/>
    <property type="evidence" value="ECO:0007669"/>
    <property type="project" value="UniProtKB-UniRule"/>
</dbReference>
<dbReference type="SMART" id="SM00862">
    <property type="entry name" value="Trans_reg_C"/>
    <property type="match status" value="1"/>
</dbReference>
<evidence type="ECO:0000256" key="2">
    <source>
        <dbReference type="PROSITE-ProRule" id="PRU01091"/>
    </source>
</evidence>
<dbReference type="GO" id="GO:0006355">
    <property type="term" value="P:regulation of DNA-templated transcription"/>
    <property type="evidence" value="ECO:0007669"/>
    <property type="project" value="InterPro"/>
</dbReference>
<dbReference type="EMBL" id="CP117988">
    <property type="protein sequence ID" value="WDG09456.1"/>
    <property type="molecule type" value="Genomic_DNA"/>
</dbReference>
<dbReference type="PROSITE" id="PS51755">
    <property type="entry name" value="OMPR_PHOB"/>
    <property type="match status" value="1"/>
</dbReference>
<name>A0AAQ3B1Z0_9VIBR</name>
<evidence type="ECO:0000313" key="5">
    <source>
        <dbReference type="EMBL" id="WDG09456.1"/>
    </source>
</evidence>
<reference evidence="5" key="1">
    <citation type="submission" date="2023-02" db="EMBL/GenBank/DDBJ databases">
        <title>Isolation, identification, and genome analysis of Vibrio campbellii in the Penaeus vannamei larvae stage.</title>
        <authorList>
            <person name="Huang T."/>
            <person name="Zhang B."/>
        </authorList>
    </citation>
    <scope>NUCLEOTIDE SEQUENCE</scope>
    <source>
        <strain evidence="5">20220413_1</strain>
    </source>
</reference>
<sequence>MDVKFDSSGSRIFYRQKSVFLQPNELNLALLLLKNKGDIVSKEEILQTVWKDKVVTEGSIKRSISLLRKSISEIGANVEIIAHRGLGYSLNTPLNVFVDGSFIKLDNIESVASGTFSFFKLKAQTIILLLIAFNLSASAYFLFDHLFKPGLSQTTPYLEEMLISPSYEVVTTHEGEVASVKLIYAKRDHVPQYLWSALESINENMVVFYSQEEGEVYFSLFINNSSSKKYAHNYTLSIDTADEKIKEILSQFK</sequence>
<dbReference type="InterPro" id="IPR001867">
    <property type="entry name" value="OmpR/PhoB-type_DNA-bd"/>
</dbReference>
<dbReference type="Pfam" id="PF00486">
    <property type="entry name" value="Trans_reg_C"/>
    <property type="match status" value="1"/>
</dbReference>
<evidence type="ECO:0000256" key="3">
    <source>
        <dbReference type="SAM" id="Phobius"/>
    </source>
</evidence>
<dbReference type="GO" id="GO:0000160">
    <property type="term" value="P:phosphorelay signal transduction system"/>
    <property type="evidence" value="ECO:0007669"/>
    <property type="project" value="InterPro"/>
</dbReference>
<gene>
    <name evidence="5" type="ORF">PUN50_06150</name>
</gene>
<feature type="DNA-binding region" description="OmpR/PhoB-type" evidence="2">
    <location>
        <begin position="1"/>
        <end position="92"/>
    </location>
</feature>
<dbReference type="InterPro" id="IPR036388">
    <property type="entry name" value="WH-like_DNA-bd_sf"/>
</dbReference>
<dbReference type="Gene3D" id="1.10.10.10">
    <property type="entry name" value="Winged helix-like DNA-binding domain superfamily/Winged helix DNA-binding domain"/>
    <property type="match status" value="1"/>
</dbReference>
<protein>
    <submittedName>
        <fullName evidence="5">Winged helix-turn-helix domain-containing protein</fullName>
    </submittedName>
</protein>
<dbReference type="InterPro" id="IPR016032">
    <property type="entry name" value="Sig_transdc_resp-reg_C-effctor"/>
</dbReference>
<accession>A0AAQ3B1Z0</accession>